<dbReference type="CDD" id="cd01100">
    <property type="entry name" value="APPLE_Factor_XI_like"/>
    <property type="match status" value="1"/>
</dbReference>
<evidence type="ECO:0000313" key="6">
    <source>
        <dbReference type="Proteomes" id="UP000041254"/>
    </source>
</evidence>
<protein>
    <recommendedName>
        <fullName evidence="4">Apple domain-containing protein</fullName>
    </recommendedName>
</protein>
<dbReference type="VEuPathDB" id="CryptoDB:Vbra_2206"/>
<keyword evidence="1" id="KW-0677">Repeat</keyword>
<dbReference type="GO" id="GO:0005576">
    <property type="term" value="C:extracellular region"/>
    <property type="evidence" value="ECO:0007669"/>
    <property type="project" value="InterPro"/>
</dbReference>
<gene>
    <name evidence="5" type="ORF">Vbra_2206</name>
</gene>
<dbReference type="InterPro" id="IPR003609">
    <property type="entry name" value="Pan_app"/>
</dbReference>
<dbReference type="AlphaFoldDB" id="A0A0G4F2L7"/>
<dbReference type="GO" id="GO:0006508">
    <property type="term" value="P:proteolysis"/>
    <property type="evidence" value="ECO:0007669"/>
    <property type="project" value="InterPro"/>
</dbReference>
<dbReference type="PROSITE" id="PS50948">
    <property type="entry name" value="PAN"/>
    <property type="match status" value="1"/>
</dbReference>
<dbReference type="Proteomes" id="UP000041254">
    <property type="component" value="Unassembled WGS sequence"/>
</dbReference>
<dbReference type="EMBL" id="CDMY01000361">
    <property type="protein sequence ID" value="CEM05625.1"/>
    <property type="molecule type" value="Genomic_DNA"/>
</dbReference>
<dbReference type="Pfam" id="PF00024">
    <property type="entry name" value="PAN_1"/>
    <property type="match status" value="1"/>
</dbReference>
<name>A0A0G4F2L7_VITBC</name>
<evidence type="ECO:0000259" key="4">
    <source>
        <dbReference type="PROSITE" id="PS50948"/>
    </source>
</evidence>
<dbReference type="InterPro" id="IPR000177">
    <property type="entry name" value="Apple"/>
</dbReference>
<dbReference type="InParanoid" id="A0A0G4F2L7"/>
<dbReference type="Gene3D" id="3.50.4.10">
    <property type="entry name" value="Hepatocyte Growth Factor"/>
    <property type="match status" value="1"/>
</dbReference>
<proteinExistence type="predicted"/>
<evidence type="ECO:0000313" key="5">
    <source>
        <dbReference type="EMBL" id="CEM05625.1"/>
    </source>
</evidence>
<organism evidence="5 6">
    <name type="scientific">Vitrella brassicaformis (strain CCMP3155)</name>
    <dbReference type="NCBI Taxonomy" id="1169540"/>
    <lineage>
        <taxon>Eukaryota</taxon>
        <taxon>Sar</taxon>
        <taxon>Alveolata</taxon>
        <taxon>Colpodellida</taxon>
        <taxon>Vitrellaceae</taxon>
        <taxon>Vitrella</taxon>
    </lineage>
</organism>
<dbReference type="SUPFAM" id="SSF57414">
    <property type="entry name" value="Hairpin loop containing domain-like"/>
    <property type="match status" value="1"/>
</dbReference>
<evidence type="ECO:0000256" key="1">
    <source>
        <dbReference type="ARBA" id="ARBA00022737"/>
    </source>
</evidence>
<dbReference type="SMART" id="SM00223">
    <property type="entry name" value="APPLE"/>
    <property type="match status" value="1"/>
</dbReference>
<feature type="region of interest" description="Disordered" evidence="3">
    <location>
        <begin position="13"/>
        <end position="44"/>
    </location>
</feature>
<reference evidence="5 6" key="1">
    <citation type="submission" date="2014-11" db="EMBL/GenBank/DDBJ databases">
        <authorList>
            <person name="Zhu J."/>
            <person name="Qi W."/>
            <person name="Song R."/>
        </authorList>
    </citation>
    <scope>NUCLEOTIDE SEQUENCE [LARGE SCALE GENOMIC DNA]</scope>
</reference>
<evidence type="ECO:0000256" key="2">
    <source>
        <dbReference type="ARBA" id="ARBA00023157"/>
    </source>
</evidence>
<keyword evidence="2" id="KW-1015">Disulfide bond</keyword>
<accession>A0A0G4F2L7</accession>
<feature type="domain" description="Apple" evidence="4">
    <location>
        <begin position="112"/>
        <end position="188"/>
    </location>
</feature>
<sequence>MAPVSLAAWGCKGEAKSRSSRQNPSEKMLLLPLPPKDSSCVSRSLEPRSSGFVSSASLSSSHSPVASQATMRVLLIFALLVVSSLAGPEGLKGGDGGKAKTPKQEAPKHGPAFTTFFVRYTNVQFNGGTFNTITVANEFDCREACQDDNTCVAYTFDGANDCELKGRESTTGNSFATANDANGFTSAFKLLGSP</sequence>
<keyword evidence="6" id="KW-1185">Reference proteome</keyword>
<evidence type="ECO:0000256" key="3">
    <source>
        <dbReference type="SAM" id="MobiDB-lite"/>
    </source>
</evidence>